<comment type="caution">
    <text evidence="3">The sequence shown here is derived from an EMBL/GenBank/DDBJ whole genome shotgun (WGS) entry which is preliminary data.</text>
</comment>
<dbReference type="CDD" id="cd01650">
    <property type="entry name" value="RT_nLTR_like"/>
    <property type="match status" value="1"/>
</dbReference>
<dbReference type="SUPFAM" id="SSF56672">
    <property type="entry name" value="DNA/RNA polymerases"/>
    <property type="match status" value="1"/>
</dbReference>
<sequence length="484" mass="54481">MPTSSDSSNPNDSEFVLSFREDPIPDDLPPEDSGPIFDSSAMLQTVQELRNDLDVTNTSLLELFTSYSSSSVLSAELKEAWEGFKKRPCREMLFIRICLIFDVLLPDKSRSSIRTRRNRDDPHRGALSRKKLRGIEYAKAQRSFSRNATRFSDSLFNPTGTSKELDSFGDDFRSFWETVMSLRSNSGPAPVFSLEPTQQDDGFAKNLLCPISLEEINRCFPRNNSAPGPDNNSTVGDLESISRFELLKIFNVFLFCRKVPERFCKAKTIFIPKKSDVINPGDFRPISLTPIPARLFSKILAKRLSPATKIDPEQRGFIETDGISQNIFMLDFILTHVREKVKRTCIASLDIKRAFDSVSQQAVFAALEAQSVDPEFIKIIKFIYQNSTTSFAPFPCHFFKPTCGVKQGDPLSSLLFNLVIDQLMKKLKDKIGLNIDGFSMPISAYADDLLLFASSPAAQNPFLFQSQQMPKIRKPKSTALSHSV</sequence>
<evidence type="ECO:0000313" key="3">
    <source>
        <dbReference type="EMBL" id="GBM36214.1"/>
    </source>
</evidence>
<dbReference type="InterPro" id="IPR000477">
    <property type="entry name" value="RT_dom"/>
</dbReference>
<evidence type="ECO:0000256" key="1">
    <source>
        <dbReference type="SAM" id="MobiDB-lite"/>
    </source>
</evidence>
<keyword evidence="4" id="KW-1185">Reference proteome</keyword>
<feature type="compositionally biased region" description="Low complexity" evidence="1">
    <location>
        <begin position="1"/>
        <end position="13"/>
    </location>
</feature>
<protein>
    <submittedName>
        <fullName evidence="3">Retrovirus-related Pol polyprotein from type-2 retrotransposable element R2DM</fullName>
    </submittedName>
</protein>
<dbReference type="Pfam" id="PF00078">
    <property type="entry name" value="RVT_1"/>
    <property type="match status" value="1"/>
</dbReference>
<proteinExistence type="predicted"/>
<accession>A0A4Y2F9D0</accession>
<dbReference type="Proteomes" id="UP000499080">
    <property type="component" value="Unassembled WGS sequence"/>
</dbReference>
<reference evidence="3 4" key="1">
    <citation type="journal article" date="2019" name="Sci. Rep.">
        <title>Orb-weaving spider Araneus ventricosus genome elucidates the spidroin gene catalogue.</title>
        <authorList>
            <person name="Kono N."/>
            <person name="Nakamura H."/>
            <person name="Ohtoshi R."/>
            <person name="Moran D.A.P."/>
            <person name="Shinohara A."/>
            <person name="Yoshida Y."/>
            <person name="Fujiwara M."/>
            <person name="Mori M."/>
            <person name="Tomita M."/>
            <person name="Arakawa K."/>
        </authorList>
    </citation>
    <scope>NUCLEOTIDE SEQUENCE [LARGE SCALE GENOMIC DNA]</scope>
</reference>
<gene>
    <name evidence="3" type="primary">pol_427</name>
    <name evidence="3" type="ORF">AVEN_97579_1</name>
</gene>
<organism evidence="3 4">
    <name type="scientific">Araneus ventricosus</name>
    <name type="common">Orbweaver spider</name>
    <name type="synonym">Epeira ventricosa</name>
    <dbReference type="NCBI Taxonomy" id="182803"/>
    <lineage>
        <taxon>Eukaryota</taxon>
        <taxon>Metazoa</taxon>
        <taxon>Ecdysozoa</taxon>
        <taxon>Arthropoda</taxon>
        <taxon>Chelicerata</taxon>
        <taxon>Arachnida</taxon>
        <taxon>Araneae</taxon>
        <taxon>Araneomorphae</taxon>
        <taxon>Entelegynae</taxon>
        <taxon>Araneoidea</taxon>
        <taxon>Araneidae</taxon>
        <taxon>Araneus</taxon>
    </lineage>
</organism>
<feature type="domain" description="Reverse transcriptase" evidence="2">
    <location>
        <begin position="252"/>
        <end position="484"/>
    </location>
</feature>
<dbReference type="PANTHER" id="PTHR19446">
    <property type="entry name" value="REVERSE TRANSCRIPTASES"/>
    <property type="match status" value="1"/>
</dbReference>
<feature type="region of interest" description="Disordered" evidence="1">
    <location>
        <begin position="1"/>
        <end position="34"/>
    </location>
</feature>
<dbReference type="PROSITE" id="PS50878">
    <property type="entry name" value="RT_POL"/>
    <property type="match status" value="1"/>
</dbReference>
<dbReference type="GO" id="GO:0071897">
    <property type="term" value="P:DNA biosynthetic process"/>
    <property type="evidence" value="ECO:0007669"/>
    <property type="project" value="UniProtKB-ARBA"/>
</dbReference>
<dbReference type="EMBL" id="BGPR01000806">
    <property type="protein sequence ID" value="GBM36214.1"/>
    <property type="molecule type" value="Genomic_DNA"/>
</dbReference>
<name>A0A4Y2F9D0_ARAVE</name>
<evidence type="ECO:0000313" key="4">
    <source>
        <dbReference type="Proteomes" id="UP000499080"/>
    </source>
</evidence>
<dbReference type="InterPro" id="IPR043502">
    <property type="entry name" value="DNA/RNA_pol_sf"/>
</dbReference>
<dbReference type="AlphaFoldDB" id="A0A4Y2F9D0"/>
<evidence type="ECO:0000259" key="2">
    <source>
        <dbReference type="PROSITE" id="PS50878"/>
    </source>
</evidence>
<dbReference type="OrthoDB" id="6503643at2759"/>